<dbReference type="AlphaFoldDB" id="A0A1M5FWV7"/>
<protein>
    <submittedName>
        <fullName evidence="2">Uncharacterized protein</fullName>
    </submittedName>
</protein>
<sequence>MHRVFKIFCSSKTFGKKRSVSLLYKVEALIFLFRIIINNNYLCFKLCQMEQIKQIYYNDFGTSFYWRKQNEIILDKVQLIFRETGFYLSTRELLQFRTCIEECFSRNSNCADCNLKKYCQKFLLKTPCSQIDLAVTMAELNNVKDLVEGTLFQIALSDYVFGEGMN</sequence>
<name>A0A1M5FWV7_9FLAO</name>
<feature type="transmembrane region" description="Helical" evidence="1">
    <location>
        <begin position="20"/>
        <end position="37"/>
    </location>
</feature>
<proteinExistence type="predicted"/>
<dbReference type="STRING" id="271157.SAMN05444396_103101"/>
<reference evidence="3" key="1">
    <citation type="submission" date="2016-11" db="EMBL/GenBank/DDBJ databases">
        <authorList>
            <person name="Varghese N."/>
            <person name="Submissions S."/>
        </authorList>
    </citation>
    <scope>NUCLEOTIDE SEQUENCE [LARGE SCALE GENOMIC DNA]</scope>
    <source>
        <strain evidence="3">DSM 19741</strain>
    </source>
</reference>
<dbReference type="EMBL" id="FQWE01000003">
    <property type="protein sequence ID" value="SHF95874.1"/>
    <property type="molecule type" value="Genomic_DNA"/>
</dbReference>
<accession>A0A1M5FWV7</accession>
<evidence type="ECO:0000256" key="1">
    <source>
        <dbReference type="SAM" id="Phobius"/>
    </source>
</evidence>
<gene>
    <name evidence="2" type="ORF">SAMN05444396_103101</name>
</gene>
<evidence type="ECO:0000313" key="2">
    <source>
        <dbReference type="EMBL" id="SHF95874.1"/>
    </source>
</evidence>
<dbReference type="Proteomes" id="UP000184036">
    <property type="component" value="Unassembled WGS sequence"/>
</dbReference>
<keyword evidence="1" id="KW-0472">Membrane</keyword>
<evidence type="ECO:0000313" key="3">
    <source>
        <dbReference type="Proteomes" id="UP000184036"/>
    </source>
</evidence>
<keyword evidence="1" id="KW-1133">Transmembrane helix</keyword>
<keyword evidence="3" id="KW-1185">Reference proteome</keyword>
<keyword evidence="1" id="KW-0812">Transmembrane</keyword>
<organism evidence="2 3">
    <name type="scientific">Flavobacterium segetis</name>
    <dbReference type="NCBI Taxonomy" id="271157"/>
    <lineage>
        <taxon>Bacteria</taxon>
        <taxon>Pseudomonadati</taxon>
        <taxon>Bacteroidota</taxon>
        <taxon>Flavobacteriia</taxon>
        <taxon>Flavobacteriales</taxon>
        <taxon>Flavobacteriaceae</taxon>
        <taxon>Flavobacterium</taxon>
    </lineage>
</organism>